<proteinExistence type="predicted"/>
<dbReference type="CDD" id="cd00436">
    <property type="entry name" value="UP_TbUP-like"/>
    <property type="match status" value="1"/>
</dbReference>
<evidence type="ECO:0000313" key="5">
    <source>
        <dbReference type="EMBL" id="GAA4022297.1"/>
    </source>
</evidence>
<evidence type="ECO:0000259" key="4">
    <source>
        <dbReference type="Pfam" id="PF01048"/>
    </source>
</evidence>
<evidence type="ECO:0000256" key="1">
    <source>
        <dbReference type="ARBA" id="ARBA00011888"/>
    </source>
</evidence>
<evidence type="ECO:0000256" key="2">
    <source>
        <dbReference type="ARBA" id="ARBA00021980"/>
    </source>
</evidence>
<dbReference type="SUPFAM" id="SSF53167">
    <property type="entry name" value="Purine and uridine phosphorylases"/>
    <property type="match status" value="1"/>
</dbReference>
<dbReference type="InterPro" id="IPR035994">
    <property type="entry name" value="Nucleoside_phosphorylase_sf"/>
</dbReference>
<accession>A0ABP7T7Y2</accession>
<dbReference type="Gene3D" id="3.40.50.1580">
    <property type="entry name" value="Nucleoside phosphorylase domain"/>
    <property type="match status" value="1"/>
</dbReference>
<dbReference type="EMBL" id="BAABDK010000001">
    <property type="protein sequence ID" value="GAA4022297.1"/>
    <property type="molecule type" value="Genomic_DNA"/>
</dbReference>
<protein>
    <recommendedName>
        <fullName evidence="2">Uridine phosphorylase</fullName>
        <ecNumber evidence="1">2.4.2.3</ecNumber>
    </recommendedName>
</protein>
<comment type="caution">
    <text evidence="5">The sequence shown here is derived from an EMBL/GenBank/DDBJ whole genome shotgun (WGS) entry which is preliminary data.</text>
</comment>
<gene>
    <name evidence="5" type="ORF">GCM10022409_02520</name>
</gene>
<comment type="catalytic activity">
    <reaction evidence="3">
        <text>uridine + phosphate = alpha-D-ribose 1-phosphate + uracil</text>
        <dbReference type="Rhea" id="RHEA:24388"/>
        <dbReference type="ChEBI" id="CHEBI:16704"/>
        <dbReference type="ChEBI" id="CHEBI:17568"/>
        <dbReference type="ChEBI" id="CHEBI:43474"/>
        <dbReference type="ChEBI" id="CHEBI:57720"/>
        <dbReference type="EC" id="2.4.2.3"/>
    </reaction>
</comment>
<reference evidence="6" key="1">
    <citation type="journal article" date="2019" name="Int. J. Syst. Evol. Microbiol.">
        <title>The Global Catalogue of Microorganisms (GCM) 10K type strain sequencing project: providing services to taxonomists for standard genome sequencing and annotation.</title>
        <authorList>
            <consortium name="The Broad Institute Genomics Platform"/>
            <consortium name="The Broad Institute Genome Sequencing Center for Infectious Disease"/>
            <person name="Wu L."/>
            <person name="Ma J."/>
        </authorList>
    </citation>
    <scope>NUCLEOTIDE SEQUENCE [LARGE SCALE GENOMIC DNA]</scope>
    <source>
        <strain evidence="6">JCM 17225</strain>
    </source>
</reference>
<dbReference type="EC" id="2.4.2.3" evidence="1"/>
<evidence type="ECO:0000256" key="3">
    <source>
        <dbReference type="ARBA" id="ARBA00048447"/>
    </source>
</evidence>
<organism evidence="5 6">
    <name type="scientific">Hymenobacter glaciei</name>
    <dbReference type="NCBI Taxonomy" id="877209"/>
    <lineage>
        <taxon>Bacteria</taxon>
        <taxon>Pseudomonadati</taxon>
        <taxon>Bacteroidota</taxon>
        <taxon>Cytophagia</taxon>
        <taxon>Cytophagales</taxon>
        <taxon>Hymenobacteraceae</taxon>
        <taxon>Hymenobacter</taxon>
    </lineage>
</organism>
<evidence type="ECO:0000313" key="6">
    <source>
        <dbReference type="Proteomes" id="UP001501469"/>
    </source>
</evidence>
<name>A0ABP7T7Y2_9BACT</name>
<dbReference type="PANTHER" id="PTHR43691:SF11">
    <property type="entry name" value="FI09636P-RELATED"/>
    <property type="match status" value="1"/>
</dbReference>
<feature type="domain" description="Nucleoside phosphorylase" evidence="4">
    <location>
        <begin position="48"/>
        <end position="288"/>
    </location>
</feature>
<sequence length="312" mass="34608">MHSPVTFKIQYLKFNIPPHMIPSSELILNPDGSIYHLNLLPDHISDTILTVGDPARVAQVSKHFDSIEFETTHREFVTHVGYYRGKRLTVLSTGMGTDNIDIVMNELDALVNIDFMSREVRPTEERMNLRIIRIGTSGSLQADVPVGTMLATEHAVGLDSLMQFYPLMETGLETEIATELQQSLALPFAPYVVRGSDLLREQVGAGTAVGNTVTCPGFYGPQGRRLRLDLRQADYIARLQSFRHQSAEGLFRLSNFEMETAGYYALGRLLGHEVLSLNAIVANRATGEFAENAGAIIDSMIERTLQQLVAIS</sequence>
<dbReference type="PANTHER" id="PTHR43691">
    <property type="entry name" value="URIDINE PHOSPHORYLASE"/>
    <property type="match status" value="1"/>
</dbReference>
<keyword evidence="6" id="KW-1185">Reference proteome</keyword>
<dbReference type="Proteomes" id="UP001501469">
    <property type="component" value="Unassembled WGS sequence"/>
</dbReference>
<dbReference type="InterPro" id="IPR000845">
    <property type="entry name" value="Nucleoside_phosphorylase_d"/>
</dbReference>
<dbReference type="Pfam" id="PF01048">
    <property type="entry name" value="PNP_UDP_1"/>
    <property type="match status" value="1"/>
</dbReference>